<protein>
    <recommendedName>
        <fullName evidence="3">DUF4365 domain-containing protein</fullName>
    </recommendedName>
</protein>
<accession>A0A8J6T7C5</accession>
<dbReference type="EMBL" id="JACNJD010000119">
    <property type="protein sequence ID" value="MBC8176258.1"/>
    <property type="molecule type" value="Genomic_DNA"/>
</dbReference>
<dbReference type="AlphaFoldDB" id="A0A8J6T7C5"/>
<organism evidence="1 2">
    <name type="scientific">Candidatus Desulfacyla euxinica</name>
    <dbReference type="NCBI Taxonomy" id="2841693"/>
    <lineage>
        <taxon>Bacteria</taxon>
        <taxon>Deltaproteobacteria</taxon>
        <taxon>Candidatus Desulfacyla</taxon>
    </lineage>
</organism>
<evidence type="ECO:0000313" key="1">
    <source>
        <dbReference type="EMBL" id="MBC8176258.1"/>
    </source>
</evidence>
<gene>
    <name evidence="1" type="ORF">H8E19_02550</name>
</gene>
<comment type="caution">
    <text evidence="1">The sequence shown here is derived from an EMBL/GenBank/DDBJ whole genome shotgun (WGS) entry which is preliminary data.</text>
</comment>
<name>A0A8J6T7C5_9DELT</name>
<evidence type="ECO:0000313" key="2">
    <source>
        <dbReference type="Proteomes" id="UP000650524"/>
    </source>
</evidence>
<sequence>MSDRDLGSLGETEVEKWALQKKIVPNRVHYDKKGWDIFLEFPQAKIANGISYPLDIRPPEISCLVQVKSTDKRIGKINRIKLTNWERMAKSPLPCFFTVIEYDGKEDPQRAYIVHIGEYWIGKTLERLRELEAQPGKLLHRCSMQLTYSDTDMIDTPNGTSLENVIRKYVGDDPQEYFTKKCEWIKDVGYDECRSKVHFTLPKMLYASTMETLVDFGIGTTKEINLDSLSVEEVRFGIPRSLHPDVEPVNPRITVGEVPPAGEADIVITGEEGSILFQDSFTYYSPGSLFPFIPFEYWKLKFSSEIMSFILSMKDNRVNMNLNLFQSDNRIRISKLSKAANFIRHSAVSENVTFKMEITINNRTLELNIHSSDFPPINDQLNKILSIIETAGVVFSGFDQFADIEVTSTELMSQSIPLMMIKGFLDEEQVAHISSIIDSKEDIDLTSLAFINCFYATFGKKVFVLSGYILGQGKINADDEGFRVVIKNGIGRCIKKRLMSKNTFKKFSMDNFADESFKVLDEQGVQSVIIIKGQPRPTALGIPS</sequence>
<dbReference type="Proteomes" id="UP000650524">
    <property type="component" value="Unassembled WGS sequence"/>
</dbReference>
<reference evidence="1 2" key="1">
    <citation type="submission" date="2020-08" db="EMBL/GenBank/DDBJ databases">
        <title>Bridging the membrane lipid divide: bacteria of the FCB group superphylum have the potential to synthesize archaeal ether lipids.</title>
        <authorList>
            <person name="Villanueva L."/>
            <person name="Von Meijenfeldt F.A.B."/>
            <person name="Westbye A.B."/>
            <person name="Yadav S."/>
            <person name="Hopmans E.C."/>
            <person name="Dutilh B.E."/>
            <person name="Sinninghe Damste J.S."/>
        </authorList>
    </citation>
    <scope>NUCLEOTIDE SEQUENCE [LARGE SCALE GENOMIC DNA]</scope>
    <source>
        <strain evidence="1">NIOZ-UU27</strain>
    </source>
</reference>
<evidence type="ECO:0008006" key="3">
    <source>
        <dbReference type="Google" id="ProtNLM"/>
    </source>
</evidence>
<proteinExistence type="predicted"/>